<dbReference type="EMBL" id="JAGSOH010000068">
    <property type="protein sequence ID" value="MBR7828864.1"/>
    <property type="molecule type" value="Genomic_DNA"/>
</dbReference>
<keyword evidence="6" id="KW-1185">Reference proteome</keyword>
<evidence type="ECO:0000259" key="4">
    <source>
        <dbReference type="PROSITE" id="PS50932"/>
    </source>
</evidence>
<dbReference type="Pfam" id="PF00356">
    <property type="entry name" value="LacI"/>
    <property type="match status" value="1"/>
</dbReference>
<evidence type="ECO:0000256" key="2">
    <source>
        <dbReference type="ARBA" id="ARBA00023125"/>
    </source>
</evidence>
<dbReference type="Pfam" id="PF13377">
    <property type="entry name" value="Peripla_BP_3"/>
    <property type="match status" value="1"/>
</dbReference>
<accession>A0A941EGX5</accession>
<evidence type="ECO:0000313" key="5">
    <source>
        <dbReference type="EMBL" id="MBR7828864.1"/>
    </source>
</evidence>
<evidence type="ECO:0000256" key="3">
    <source>
        <dbReference type="ARBA" id="ARBA00023163"/>
    </source>
</evidence>
<dbReference type="CDD" id="cd06267">
    <property type="entry name" value="PBP1_LacI_sugar_binding-like"/>
    <property type="match status" value="1"/>
</dbReference>
<dbReference type="InterPro" id="IPR000843">
    <property type="entry name" value="HTH_LacI"/>
</dbReference>
<feature type="domain" description="HTH lacI-type" evidence="4">
    <location>
        <begin position="17"/>
        <end position="71"/>
    </location>
</feature>
<dbReference type="Gene3D" id="1.10.260.40">
    <property type="entry name" value="lambda repressor-like DNA-binding domains"/>
    <property type="match status" value="1"/>
</dbReference>
<dbReference type="PROSITE" id="PS00356">
    <property type="entry name" value="HTH_LACI_1"/>
    <property type="match status" value="1"/>
</dbReference>
<sequence>MTGDRNHEANGAKARRSTIRDVAAQAGVSVATVSRVLAGSHPVSEQLRAKVLRVVREVDYVTNAHAKSLAGAGQLSIAMLIGDITGASFAHAAKGVEQEAASRGSLTLVGSTDLDPAREAAMVNLMREQGAGAVILIGGASDLAEHQQRMARYAKSLNAAGSHLVLCGRPPLPPEVPAITVDYDNEGGAFAMTSHLLSAGHRRILILPGVEGYTTASIRLAGYTRALEAYGMSVEPDLVVHTTYEYGEGARAVRQALERGVEFTAVFAGSDVVAAGALEALRSAGLRVPEDVSLAGYDDIPLARDLTPKLTTVHVPYEEIGRSAARLALEREPGVRGEHKHVVLGTHVVVRQSVAPPPR</sequence>
<dbReference type="RefSeq" id="WP_212519999.1">
    <property type="nucleotide sequence ID" value="NZ_JAGSOH010000068.1"/>
</dbReference>
<dbReference type="InterPro" id="IPR028082">
    <property type="entry name" value="Peripla_BP_I"/>
</dbReference>
<keyword evidence="2 5" id="KW-0238">DNA-binding</keyword>
<dbReference type="PRINTS" id="PR00036">
    <property type="entry name" value="HTHLACI"/>
</dbReference>
<dbReference type="PANTHER" id="PTHR30146:SF153">
    <property type="entry name" value="LACTOSE OPERON REPRESSOR"/>
    <property type="match status" value="1"/>
</dbReference>
<keyword evidence="1" id="KW-0805">Transcription regulation</keyword>
<evidence type="ECO:0000313" key="6">
    <source>
        <dbReference type="Proteomes" id="UP000676325"/>
    </source>
</evidence>
<dbReference type="SMART" id="SM00354">
    <property type="entry name" value="HTH_LACI"/>
    <property type="match status" value="1"/>
</dbReference>
<dbReference type="SUPFAM" id="SSF53822">
    <property type="entry name" value="Periplasmic binding protein-like I"/>
    <property type="match status" value="1"/>
</dbReference>
<dbReference type="PROSITE" id="PS50932">
    <property type="entry name" value="HTH_LACI_2"/>
    <property type="match status" value="1"/>
</dbReference>
<protein>
    <submittedName>
        <fullName evidence="5">LacI family DNA-binding transcriptional regulator</fullName>
    </submittedName>
</protein>
<dbReference type="GO" id="GO:0003700">
    <property type="term" value="F:DNA-binding transcription factor activity"/>
    <property type="evidence" value="ECO:0007669"/>
    <property type="project" value="TreeGrafter"/>
</dbReference>
<dbReference type="InterPro" id="IPR046335">
    <property type="entry name" value="LacI/GalR-like_sensor"/>
</dbReference>
<dbReference type="PANTHER" id="PTHR30146">
    <property type="entry name" value="LACI-RELATED TRANSCRIPTIONAL REPRESSOR"/>
    <property type="match status" value="1"/>
</dbReference>
<dbReference type="GO" id="GO:0000976">
    <property type="term" value="F:transcription cis-regulatory region binding"/>
    <property type="evidence" value="ECO:0007669"/>
    <property type="project" value="TreeGrafter"/>
</dbReference>
<keyword evidence="3" id="KW-0804">Transcription</keyword>
<dbReference type="Proteomes" id="UP000676325">
    <property type="component" value="Unassembled WGS sequence"/>
</dbReference>
<dbReference type="SUPFAM" id="SSF47413">
    <property type="entry name" value="lambda repressor-like DNA-binding domains"/>
    <property type="match status" value="1"/>
</dbReference>
<name>A0A941EGX5_9ACTN</name>
<organism evidence="5 6">
    <name type="scientific">Actinospica acidithermotolerans</name>
    <dbReference type="NCBI Taxonomy" id="2828514"/>
    <lineage>
        <taxon>Bacteria</taxon>
        <taxon>Bacillati</taxon>
        <taxon>Actinomycetota</taxon>
        <taxon>Actinomycetes</taxon>
        <taxon>Catenulisporales</taxon>
        <taxon>Actinospicaceae</taxon>
        <taxon>Actinospica</taxon>
    </lineage>
</organism>
<dbReference type="CDD" id="cd01392">
    <property type="entry name" value="HTH_LacI"/>
    <property type="match status" value="1"/>
</dbReference>
<gene>
    <name evidence="5" type="ORF">KDK95_21320</name>
</gene>
<dbReference type="AlphaFoldDB" id="A0A941EGX5"/>
<reference evidence="5" key="1">
    <citation type="submission" date="2021-04" db="EMBL/GenBank/DDBJ databases">
        <title>Genome based classification of Actinospica acidithermotolerans sp. nov., an actinobacterium isolated from an Indonesian hot spring.</title>
        <authorList>
            <person name="Kusuma A.B."/>
            <person name="Putra K.E."/>
            <person name="Nafisah S."/>
            <person name="Loh J."/>
            <person name="Nouioui I."/>
            <person name="Goodfellow M."/>
        </authorList>
    </citation>
    <scope>NUCLEOTIDE SEQUENCE</scope>
    <source>
        <strain evidence="5">MGRD01-02</strain>
    </source>
</reference>
<comment type="caution">
    <text evidence="5">The sequence shown here is derived from an EMBL/GenBank/DDBJ whole genome shotgun (WGS) entry which is preliminary data.</text>
</comment>
<proteinExistence type="predicted"/>
<dbReference type="Gene3D" id="3.40.50.2300">
    <property type="match status" value="2"/>
</dbReference>
<evidence type="ECO:0000256" key="1">
    <source>
        <dbReference type="ARBA" id="ARBA00023015"/>
    </source>
</evidence>
<dbReference type="InterPro" id="IPR010982">
    <property type="entry name" value="Lambda_DNA-bd_dom_sf"/>
</dbReference>